<evidence type="ECO:0000313" key="4">
    <source>
        <dbReference type="Proteomes" id="UP001254257"/>
    </source>
</evidence>
<evidence type="ECO:0000256" key="2">
    <source>
        <dbReference type="ARBA" id="ARBA00023239"/>
    </source>
</evidence>
<reference evidence="3 4" key="1">
    <citation type="submission" date="2023-09" db="EMBL/GenBank/DDBJ databases">
        <title>Whole genome shotgun sequencing (WGS) of Bosea sp. ZW T0_25, isolated from stored onions (Allium cepa).</title>
        <authorList>
            <person name="Stoll D.A."/>
            <person name="Huch M."/>
        </authorList>
    </citation>
    <scope>NUCLEOTIDE SEQUENCE [LARGE SCALE GENOMIC DNA]</scope>
    <source>
        <strain evidence="3 4">ZW T0_25</strain>
    </source>
</reference>
<dbReference type="Pfam" id="PF04752">
    <property type="entry name" value="ChaC"/>
    <property type="match status" value="1"/>
</dbReference>
<keyword evidence="2" id="KW-0456">Lyase</keyword>
<gene>
    <name evidence="3" type="ORF">RKE40_14860</name>
</gene>
<dbReference type="InterPro" id="IPR013024">
    <property type="entry name" value="GGCT-like"/>
</dbReference>
<dbReference type="Proteomes" id="UP001254257">
    <property type="component" value="Unassembled WGS sequence"/>
</dbReference>
<dbReference type="CDD" id="cd06661">
    <property type="entry name" value="GGCT_like"/>
    <property type="match status" value="1"/>
</dbReference>
<dbReference type="Gene3D" id="3.10.490.10">
    <property type="entry name" value="Gamma-glutamyl cyclotransferase-like"/>
    <property type="match status" value="1"/>
</dbReference>
<dbReference type="InterPro" id="IPR036568">
    <property type="entry name" value="GGCT-like_sf"/>
</dbReference>
<proteinExistence type="predicted"/>
<sequence length="185" mass="20593">MTEAATPDDLWVFGYGSLIWRPGFDFAERAGARLHGFHRSLCIYSHVHRGTPETPGLVLGLDRGGICRGVAFRVPAVQAEETIDYLRAREQATAVYLERRLAIRLDDGRRLNALTYIADRAHTQYAGRLPEAAVLGLVRQGKGVSGENPDYVRRTQEHLHEMGIHDPLLTHLVTELDRIASPAST</sequence>
<dbReference type="InterPro" id="IPR006840">
    <property type="entry name" value="ChaC"/>
</dbReference>
<dbReference type="SUPFAM" id="SSF110857">
    <property type="entry name" value="Gamma-glutamyl cyclotransferase-like"/>
    <property type="match status" value="1"/>
</dbReference>
<comment type="caution">
    <text evidence="3">The sequence shown here is derived from an EMBL/GenBank/DDBJ whole genome shotgun (WGS) entry which is preliminary data.</text>
</comment>
<name>A0ABU3S8R6_9HYPH</name>
<dbReference type="RefSeq" id="WP_316019012.1">
    <property type="nucleotide sequence ID" value="NZ_JAWDID010000021.1"/>
</dbReference>
<dbReference type="EC" id="4.3.2.7" evidence="1"/>
<accession>A0ABU3S8R6</accession>
<protein>
    <recommendedName>
        <fullName evidence="1">glutathione-specific gamma-glutamylcyclotransferase</fullName>
        <ecNumber evidence="1">4.3.2.7</ecNumber>
    </recommendedName>
</protein>
<keyword evidence="4" id="KW-1185">Reference proteome</keyword>
<evidence type="ECO:0000256" key="1">
    <source>
        <dbReference type="ARBA" id="ARBA00012344"/>
    </source>
</evidence>
<evidence type="ECO:0000313" key="3">
    <source>
        <dbReference type="EMBL" id="MDU0341176.1"/>
    </source>
</evidence>
<dbReference type="PANTHER" id="PTHR12192:SF2">
    <property type="entry name" value="GLUTATHIONE-SPECIFIC GAMMA-GLUTAMYLCYCLOTRANSFERASE 2"/>
    <property type="match status" value="1"/>
</dbReference>
<organism evidence="3 4">
    <name type="scientific">Bosea rubneri</name>
    <dbReference type="NCBI Taxonomy" id="3075434"/>
    <lineage>
        <taxon>Bacteria</taxon>
        <taxon>Pseudomonadati</taxon>
        <taxon>Pseudomonadota</taxon>
        <taxon>Alphaproteobacteria</taxon>
        <taxon>Hyphomicrobiales</taxon>
        <taxon>Boseaceae</taxon>
        <taxon>Bosea</taxon>
    </lineage>
</organism>
<dbReference type="PANTHER" id="PTHR12192">
    <property type="entry name" value="CATION TRANSPORT PROTEIN CHAC-RELATED"/>
    <property type="match status" value="1"/>
</dbReference>
<dbReference type="EMBL" id="JAWDID010000021">
    <property type="protein sequence ID" value="MDU0341176.1"/>
    <property type="molecule type" value="Genomic_DNA"/>
</dbReference>